<feature type="compositionally biased region" description="Acidic residues" evidence="1">
    <location>
        <begin position="24"/>
        <end position="43"/>
    </location>
</feature>
<protein>
    <recommendedName>
        <fullName evidence="4">DUF4806 domain-containing protein</fullName>
    </recommendedName>
</protein>
<reference evidence="2 3" key="1">
    <citation type="journal article" date="2023" name="Nucleic Acids Res.">
        <title>The hologenome of Daphnia magna reveals possible DNA methylation and microbiome-mediated evolution of the host genome.</title>
        <authorList>
            <person name="Chaturvedi A."/>
            <person name="Li X."/>
            <person name="Dhandapani V."/>
            <person name="Marshall H."/>
            <person name="Kissane S."/>
            <person name="Cuenca-Cambronero M."/>
            <person name="Asole G."/>
            <person name="Calvet F."/>
            <person name="Ruiz-Romero M."/>
            <person name="Marangio P."/>
            <person name="Guigo R."/>
            <person name="Rago D."/>
            <person name="Mirbahai L."/>
            <person name="Eastwood N."/>
            <person name="Colbourne J.K."/>
            <person name="Zhou J."/>
            <person name="Mallon E."/>
            <person name="Orsini L."/>
        </authorList>
    </citation>
    <scope>NUCLEOTIDE SEQUENCE [LARGE SCALE GENOMIC DNA]</scope>
    <source>
        <strain evidence="2">LRV0_1</strain>
    </source>
</reference>
<evidence type="ECO:0000313" key="2">
    <source>
        <dbReference type="EMBL" id="KAK4006323.1"/>
    </source>
</evidence>
<gene>
    <name evidence="2" type="ORF">OUZ56_011477</name>
</gene>
<dbReference type="Proteomes" id="UP001234178">
    <property type="component" value="Unassembled WGS sequence"/>
</dbReference>
<organism evidence="2 3">
    <name type="scientific">Daphnia magna</name>
    <dbReference type="NCBI Taxonomy" id="35525"/>
    <lineage>
        <taxon>Eukaryota</taxon>
        <taxon>Metazoa</taxon>
        <taxon>Ecdysozoa</taxon>
        <taxon>Arthropoda</taxon>
        <taxon>Crustacea</taxon>
        <taxon>Branchiopoda</taxon>
        <taxon>Diplostraca</taxon>
        <taxon>Cladocera</taxon>
        <taxon>Anomopoda</taxon>
        <taxon>Daphniidae</taxon>
        <taxon>Daphnia</taxon>
    </lineage>
</organism>
<evidence type="ECO:0000256" key="1">
    <source>
        <dbReference type="SAM" id="MobiDB-lite"/>
    </source>
</evidence>
<dbReference type="EMBL" id="JAOYFB010000002">
    <property type="protein sequence ID" value="KAK4006323.1"/>
    <property type="molecule type" value="Genomic_DNA"/>
</dbReference>
<evidence type="ECO:0008006" key="4">
    <source>
        <dbReference type="Google" id="ProtNLM"/>
    </source>
</evidence>
<feature type="compositionally biased region" description="Acidic residues" evidence="1">
    <location>
        <begin position="73"/>
        <end position="84"/>
    </location>
</feature>
<feature type="compositionally biased region" description="Acidic residues" evidence="1">
    <location>
        <begin position="55"/>
        <end position="64"/>
    </location>
</feature>
<evidence type="ECO:0000313" key="3">
    <source>
        <dbReference type="Proteomes" id="UP001234178"/>
    </source>
</evidence>
<name>A0ABQ9Z0C0_9CRUS</name>
<proteinExistence type="predicted"/>
<keyword evidence="3" id="KW-1185">Reference proteome</keyword>
<sequence>MPSLKLTQRLPVKKTNQQHHIAAESEEEEGYSEDESEDESEEEVPFHETTRGGAQEEESGVVEDADGRRLPEDGEGDSGNDDNGELLTEMLNETVLDLARPTLSEITTMEIPLNSAEVTLVFHITEEELTAAVESQEQMSAQVSVARVLLQQKQEIRELNLMMTNLLEKMDHLLISQNPNDNGRSRMTSPGLKLPMETKEDLIKLDMELGDNEELKSAIGIALSLLGGKNVKDIIRTILRGLMSRQLRMQYVGAKPTREKTVFKQHNTLYQFIIAAAHGNNCPCPPKKDILKFASLVFTNSADEDGGVVERKKKTALKRAAVAKYLKKVEDGTLDNESDSGEN</sequence>
<feature type="region of interest" description="Disordered" evidence="1">
    <location>
        <begin position="1"/>
        <end position="85"/>
    </location>
</feature>
<comment type="caution">
    <text evidence="2">The sequence shown here is derived from an EMBL/GenBank/DDBJ whole genome shotgun (WGS) entry which is preliminary data.</text>
</comment>
<accession>A0ABQ9Z0C0</accession>